<organism evidence="6 7">
    <name type="scientific">Pseudomonas entomophila</name>
    <dbReference type="NCBI Taxonomy" id="312306"/>
    <lineage>
        <taxon>Bacteria</taxon>
        <taxon>Pseudomonadati</taxon>
        <taxon>Pseudomonadota</taxon>
        <taxon>Gammaproteobacteria</taxon>
        <taxon>Pseudomonadales</taxon>
        <taxon>Pseudomonadaceae</taxon>
        <taxon>Pseudomonas</taxon>
    </lineage>
</organism>
<feature type="domain" description="Type VI secretion system IcmF C-terminal" evidence="2">
    <location>
        <begin position="1050"/>
        <end position="1155"/>
    </location>
</feature>
<dbReference type="Pfam" id="PF14331">
    <property type="entry name" value="IcmF-related_N"/>
    <property type="match status" value="1"/>
</dbReference>
<dbReference type="KEGG" id="pory:EJA05_02785"/>
<keyword evidence="1" id="KW-1133">Transmembrane helix</keyword>
<evidence type="ECO:0000313" key="6">
    <source>
        <dbReference type="EMBL" id="AZL66730.1"/>
    </source>
</evidence>
<dbReference type="NCBIfam" id="TIGR03348">
    <property type="entry name" value="VI_IcmF"/>
    <property type="match status" value="1"/>
</dbReference>
<evidence type="ECO:0000313" key="7">
    <source>
        <dbReference type="Proteomes" id="UP000268230"/>
    </source>
</evidence>
<dbReference type="InterPro" id="IPR027417">
    <property type="entry name" value="P-loop_NTPase"/>
</dbReference>
<feature type="transmembrane region" description="Helical" evidence="1">
    <location>
        <begin position="441"/>
        <end position="459"/>
    </location>
</feature>
<dbReference type="InterPro" id="IPR053156">
    <property type="entry name" value="T6SS_TssM-like"/>
</dbReference>
<feature type="domain" description="Type VI secretion system component TssM1 helical" evidence="5">
    <location>
        <begin position="944"/>
        <end position="1041"/>
    </location>
</feature>
<evidence type="ECO:0000259" key="5">
    <source>
        <dbReference type="Pfam" id="PF21070"/>
    </source>
</evidence>
<keyword evidence="1" id="KW-0812">Transmembrane</keyword>
<name>A0A3Q8TYQ1_9PSED</name>
<dbReference type="InterPro" id="IPR017731">
    <property type="entry name" value="TssM1-like"/>
</dbReference>
<reference evidence="6 7" key="1">
    <citation type="submission" date="2018-12" db="EMBL/GenBank/DDBJ databases">
        <authorList>
            <person name="Li S."/>
            <person name="Yang R."/>
            <person name="Chen G."/>
            <person name="Zou L."/>
            <person name="Zhang C."/>
            <person name="Chen Y."/>
            <person name="Liu Z."/>
            <person name="Li Y."/>
            <person name="Yan Y."/>
            <person name="Huang M."/>
            <person name="Chen T."/>
        </authorList>
    </citation>
    <scope>NUCLEOTIDE SEQUENCE [LARGE SCALE GENOMIC DNA]</scope>
    <source>
        <strain evidence="6 7">1257</strain>
    </source>
</reference>
<dbReference type="InterPro" id="IPR010623">
    <property type="entry name" value="IcmF_C"/>
</dbReference>
<evidence type="ECO:0000259" key="2">
    <source>
        <dbReference type="Pfam" id="PF06744"/>
    </source>
</evidence>
<dbReference type="AlphaFoldDB" id="A0A3Q8TYQ1"/>
<protein>
    <submittedName>
        <fullName evidence="6">Type VI secretion system membrane subunit TssM</fullName>
    </submittedName>
</protein>
<feature type="domain" description="Type VI secretion system component TssM1 N-terminal" evidence="4">
    <location>
        <begin position="199"/>
        <end position="445"/>
    </location>
</feature>
<dbReference type="SUPFAM" id="SSF52540">
    <property type="entry name" value="P-loop containing nucleoside triphosphate hydrolases"/>
    <property type="match status" value="1"/>
</dbReference>
<dbReference type="Pfam" id="PF06761">
    <property type="entry name" value="IcmF-related"/>
    <property type="match status" value="1"/>
</dbReference>
<evidence type="ECO:0000259" key="4">
    <source>
        <dbReference type="Pfam" id="PF14331"/>
    </source>
</evidence>
<proteinExistence type="predicted"/>
<gene>
    <name evidence="6" type="primary">tssM</name>
    <name evidence="6" type="ORF">EJA05_02785</name>
</gene>
<dbReference type="Pfam" id="PF06744">
    <property type="entry name" value="IcmF_C"/>
    <property type="match status" value="1"/>
</dbReference>
<dbReference type="InterPro" id="IPR048677">
    <property type="entry name" value="TssM1_hel"/>
</dbReference>
<dbReference type="CDD" id="cd00882">
    <property type="entry name" value="Ras_like_GTPase"/>
    <property type="match status" value="1"/>
</dbReference>
<feature type="transmembrane region" description="Helical" evidence="1">
    <location>
        <begin position="48"/>
        <end position="68"/>
    </location>
</feature>
<sequence>MKNFFKKVGAFLAKTWVWSLLLVLALALLVWFAGPLLAVADNKFWEDAAARLLTISVLFLLWGLWMVFASWRANNRKQEELESEDGRERLEREERKDEEAREIKARFKHALSTLKHSSLYGGRSERWRRDLPWYLVLGPQGAGKTSLIDHSGLEFPINALERKLARDPSSGDFCDFYFAEQAVLVDTAGRFLNQSDSEIDGSAWRVLLDQLRLRRRNRPLNGVVVTVPLDTLLGGEAAVNDLAQKVRSRLQELRQRLHVEVPVYLVLSKTDRLQGFDAFFDQQSREENEQVFGITFGKGQNGADTELLAKEFQGLLQRLGDQVTQRMHHERNTQRRARILDFPHQLGRIGDQLCLFVDAAFTGNRYQRASQLRGFYLTSAPHQAPRVDSDNGFHPGQPGRGAVQGRSRFTLQLFSRVIFPEYDLAGLDQRERRRIHWGQRAVYLGALGALALFGALWAGSFSGNHERLEQVRELGRQWQRQHLALDARDDALAALKPLDTAWQASRVFPVPGDVSLLQRGGLYQGVPANEVLQPAYQRELETVLLPRVAQMVEGQIRSNLKNRERLLNSLRAYLMLGLPERRDQAWLKDWVAAGWSQRYNGNTAAQDSLNTHFGRLLEQSFAYPLNDALVAQARQVLRAESLASVVYRVLREQARSLPEYRLSQQLGPQAAQFVGIDYPIPGFYTSQGYQQYFSVQGANLVNDILRDNWVLGEGSGISDMDMRRLMVELEQLYFRDYANYWGEAVNQVGLIPFSDAGEGADQLSALTAANSPLLLLLTEVRENTRFPVLAEATDEGNPAAEAAANKAVAKKLGKGGAAVAGAVADKARDALAKKPLPDTARMALQRRFEPLHRLLDDNNGPGPDLAPTLQALNDLQQQLAGLARSNQAEEASYQMAKARMSGQRDALSSLRNGTVRLPRPVAGWFNLLSDDIWRMVLNDTYTYLNQRYQSELYSHYGRTIESRYPFNAHGTSDVAISDFRDFFKAQGVADRFFDTYMRPFVSGEPGAYRLRSLDGQSLPMTKAYLEQMSAAQTIRQSFFAQNPEEPQVQFKLEPYTLDPAVSRAEFRFGDTVIDYRHGPIVSTSLKWPTEAQDGNTSLTLEQLNGRPMALEKNGGPWSLFRLLDLMQTEYLKGRDTMVLKANVGGMRANYLLTSQRAPNPFDLSVLRGFRLPGEL</sequence>
<dbReference type="Pfam" id="PF21070">
    <property type="entry name" value="IcmF_helical"/>
    <property type="match status" value="1"/>
</dbReference>
<dbReference type="InterPro" id="IPR009612">
    <property type="entry name" value="IcmF-rel"/>
</dbReference>
<dbReference type="Proteomes" id="UP000268230">
    <property type="component" value="Chromosome"/>
</dbReference>
<keyword evidence="1" id="KW-0472">Membrane</keyword>
<dbReference type="EMBL" id="CP034338">
    <property type="protein sequence ID" value="AZL66730.1"/>
    <property type="molecule type" value="Genomic_DNA"/>
</dbReference>
<dbReference type="PANTHER" id="PTHR36153">
    <property type="entry name" value="INNER MEMBRANE PROTEIN-RELATED"/>
    <property type="match status" value="1"/>
</dbReference>
<dbReference type="OrthoDB" id="9758229at2"/>
<dbReference type="PANTHER" id="PTHR36153:SF1">
    <property type="entry name" value="TYPE VI SECRETION SYSTEM COMPONENT TSSM1"/>
    <property type="match status" value="1"/>
</dbReference>
<evidence type="ECO:0000259" key="3">
    <source>
        <dbReference type="Pfam" id="PF06761"/>
    </source>
</evidence>
<dbReference type="InterPro" id="IPR025743">
    <property type="entry name" value="TssM1_N"/>
</dbReference>
<accession>A0A3Q8TYQ1</accession>
<evidence type="ECO:0000256" key="1">
    <source>
        <dbReference type="SAM" id="Phobius"/>
    </source>
</evidence>
<feature type="domain" description="IcmF-related" evidence="3">
    <location>
        <begin position="495"/>
        <end position="785"/>
    </location>
</feature>